<reference evidence="2 3" key="1">
    <citation type="journal article" date="2022" name="Front. Microbiol.">
        <title>Male-killing mechanisms vary between Spiroplasma species.</title>
        <authorList>
            <person name="Arai H."/>
            <person name="Inoue M."/>
            <person name="Kageyama D."/>
        </authorList>
    </citation>
    <scope>NUCLEOTIDE SEQUENCE [LARGE SCALE GENOMIC DNA]</scope>
    <source>
        <strain evidence="3">sHm</strain>
    </source>
</reference>
<dbReference type="Proteomes" id="UP001163387">
    <property type="component" value="Chromosome"/>
</dbReference>
<dbReference type="Pfam" id="PF12796">
    <property type="entry name" value="Ank_2"/>
    <property type="match status" value="1"/>
</dbReference>
<evidence type="ECO:0000313" key="2">
    <source>
        <dbReference type="EMBL" id="BDT03757.1"/>
    </source>
</evidence>
<dbReference type="InterPro" id="IPR002110">
    <property type="entry name" value="Ankyrin_rpt"/>
</dbReference>
<protein>
    <recommendedName>
        <fullName evidence="4">Ankyrin repeat protein</fullName>
    </recommendedName>
</protein>
<accession>A0ABM8BV66</accession>
<dbReference type="PROSITE" id="PS50297">
    <property type="entry name" value="ANK_REP_REGION"/>
    <property type="match status" value="1"/>
</dbReference>
<evidence type="ECO:0008006" key="4">
    <source>
        <dbReference type="Google" id="ProtNLM"/>
    </source>
</evidence>
<dbReference type="RefSeq" id="WP_281749609.1">
    <property type="nucleotide sequence ID" value="NZ_AP026933.1"/>
</dbReference>
<dbReference type="SMART" id="SM00248">
    <property type="entry name" value="ANK"/>
    <property type="match status" value="2"/>
</dbReference>
<dbReference type="InterPro" id="IPR036770">
    <property type="entry name" value="Ankyrin_rpt-contain_sf"/>
</dbReference>
<evidence type="ECO:0000313" key="3">
    <source>
        <dbReference type="Proteomes" id="UP001163387"/>
    </source>
</evidence>
<name>A0ABM8BV66_9MOLU</name>
<sequence>MDIQNINLIKAAKSGDLQVIKKIIKNGGNVNYICDDITALIWAAQNGHLDVVNILIDNDVNIYHVVKNRPDPWMQNCKGKCN</sequence>
<dbReference type="PROSITE" id="PS50088">
    <property type="entry name" value="ANK_REPEAT"/>
    <property type="match status" value="1"/>
</dbReference>
<feature type="repeat" description="ANK" evidence="1">
    <location>
        <begin position="35"/>
        <end position="62"/>
    </location>
</feature>
<dbReference type="EMBL" id="AP026933">
    <property type="protein sequence ID" value="BDT03757.1"/>
    <property type="molecule type" value="Genomic_DNA"/>
</dbReference>
<evidence type="ECO:0000256" key="1">
    <source>
        <dbReference type="PROSITE-ProRule" id="PRU00023"/>
    </source>
</evidence>
<organism evidence="2 3">
    <name type="scientific">Spiroplasma ixodetis</name>
    <dbReference type="NCBI Taxonomy" id="2141"/>
    <lineage>
        <taxon>Bacteria</taxon>
        <taxon>Bacillati</taxon>
        <taxon>Mycoplasmatota</taxon>
        <taxon>Mollicutes</taxon>
        <taxon>Entomoplasmatales</taxon>
        <taxon>Spiroplasmataceae</taxon>
        <taxon>Spiroplasma</taxon>
    </lineage>
</organism>
<dbReference type="Gene3D" id="1.25.40.20">
    <property type="entry name" value="Ankyrin repeat-containing domain"/>
    <property type="match status" value="1"/>
</dbReference>
<dbReference type="SUPFAM" id="SSF48403">
    <property type="entry name" value="Ankyrin repeat"/>
    <property type="match status" value="1"/>
</dbReference>
<gene>
    <name evidence="2" type="ORF">SHM_14030</name>
</gene>
<keyword evidence="3" id="KW-1185">Reference proteome</keyword>
<keyword evidence="1" id="KW-0040">ANK repeat</keyword>
<proteinExistence type="predicted"/>